<dbReference type="EMBL" id="FPHN01000164">
    <property type="protein sequence ID" value="SFV64165.1"/>
    <property type="molecule type" value="Genomic_DNA"/>
</dbReference>
<feature type="domain" description="CobQ/CobB/MinD/ParA nucleotide binding" evidence="1">
    <location>
        <begin position="3"/>
        <end position="122"/>
    </location>
</feature>
<dbReference type="InterPro" id="IPR002586">
    <property type="entry name" value="CobQ/CobB/MinD/ParA_Nub-bd_dom"/>
</dbReference>
<name>A0A1W1CEM4_9ZZZZ</name>
<protein>
    <recommendedName>
        <fullName evidence="1">CobQ/CobB/MinD/ParA nucleotide binding domain-containing protein</fullName>
    </recommendedName>
</protein>
<accession>A0A1W1CEM4</accession>
<proteinExistence type="predicted"/>
<dbReference type="Pfam" id="PF01656">
    <property type="entry name" value="CbiA"/>
    <property type="match status" value="1"/>
</dbReference>
<gene>
    <name evidence="2" type="ORF">MNB_SV-14-387</name>
</gene>
<reference evidence="2" key="1">
    <citation type="submission" date="2016-10" db="EMBL/GenBank/DDBJ databases">
        <authorList>
            <person name="de Groot N.N."/>
        </authorList>
    </citation>
    <scope>NUCLEOTIDE SEQUENCE</scope>
</reference>
<dbReference type="SUPFAM" id="SSF52540">
    <property type="entry name" value="P-loop containing nucleoside triphosphate hydrolases"/>
    <property type="match status" value="1"/>
</dbReference>
<dbReference type="PANTHER" id="PTHR13696">
    <property type="entry name" value="P-LOOP CONTAINING NUCLEOSIDE TRIPHOSPHATE HYDROLASE"/>
    <property type="match status" value="1"/>
</dbReference>
<evidence type="ECO:0000259" key="1">
    <source>
        <dbReference type="Pfam" id="PF01656"/>
    </source>
</evidence>
<dbReference type="Gene3D" id="3.40.50.300">
    <property type="entry name" value="P-loop containing nucleotide triphosphate hydrolases"/>
    <property type="match status" value="1"/>
</dbReference>
<dbReference type="AlphaFoldDB" id="A0A1W1CEM4"/>
<evidence type="ECO:0000313" key="2">
    <source>
        <dbReference type="EMBL" id="SFV64165.1"/>
    </source>
</evidence>
<sequence>MKIVIAQHKGGVGKTTLAVHITGVLADNGLDKILLMDCDSQSDSFRFFTKQIPSKSMEIKEGMDGVDVLWNYKREKLSNKNRFSEYDHIVVDIDTRVQNALQVITEIEPDIILIPIDKQYLSVEHLPEVLSLIARKEGIINYPTEVKIVQMGSTHNLSNLLSSLKNKPKYLNPNFSIPYLEIEFNNSLRDGRYVWGYSLDIDIKNIFKGVIYNG</sequence>
<dbReference type="InterPro" id="IPR027417">
    <property type="entry name" value="P-loop_NTPase"/>
</dbReference>
<organism evidence="2">
    <name type="scientific">hydrothermal vent metagenome</name>
    <dbReference type="NCBI Taxonomy" id="652676"/>
    <lineage>
        <taxon>unclassified sequences</taxon>
        <taxon>metagenomes</taxon>
        <taxon>ecological metagenomes</taxon>
    </lineage>
</organism>
<dbReference type="InterPro" id="IPR050678">
    <property type="entry name" value="DNA_Partitioning_ATPase"/>
</dbReference>
<dbReference type="PANTHER" id="PTHR13696:SF96">
    <property type="entry name" value="COBQ_COBB_MIND_PARA NUCLEOTIDE BINDING DOMAIN-CONTAINING PROTEIN"/>
    <property type="match status" value="1"/>
</dbReference>
<dbReference type="CDD" id="cd02042">
    <property type="entry name" value="ParAB_family"/>
    <property type="match status" value="1"/>
</dbReference>